<feature type="transmembrane region" description="Helical" evidence="1">
    <location>
        <begin position="32"/>
        <end position="49"/>
    </location>
</feature>
<dbReference type="HOGENOM" id="CLU_2369582_0_0_5"/>
<name>A0A0A8K666_9HYPH</name>
<feature type="transmembrane region" description="Helical" evidence="1">
    <location>
        <begin position="69"/>
        <end position="86"/>
    </location>
</feature>
<dbReference type="STRING" id="1384459.GL4_2853"/>
<protein>
    <submittedName>
        <fullName evidence="2">Uncharacterized protein</fullName>
    </submittedName>
</protein>
<feature type="transmembrane region" description="Helical" evidence="1">
    <location>
        <begin position="6"/>
        <end position="25"/>
    </location>
</feature>
<keyword evidence="1" id="KW-0472">Membrane</keyword>
<dbReference type="KEGG" id="mcg:GL4_2853"/>
<dbReference type="RefSeq" id="WP_045368368.1">
    <property type="nucleotide sequence ID" value="NZ_AP014648.1"/>
</dbReference>
<organism evidence="2 3">
    <name type="scientific">Methyloceanibacter caenitepidi</name>
    <dbReference type="NCBI Taxonomy" id="1384459"/>
    <lineage>
        <taxon>Bacteria</taxon>
        <taxon>Pseudomonadati</taxon>
        <taxon>Pseudomonadota</taxon>
        <taxon>Alphaproteobacteria</taxon>
        <taxon>Hyphomicrobiales</taxon>
        <taxon>Hyphomicrobiaceae</taxon>
        <taxon>Methyloceanibacter</taxon>
    </lineage>
</organism>
<keyword evidence="1" id="KW-1133">Transmembrane helix</keyword>
<proteinExistence type="predicted"/>
<dbReference type="EMBL" id="AP014648">
    <property type="protein sequence ID" value="BAQ18286.1"/>
    <property type="molecule type" value="Genomic_DNA"/>
</dbReference>
<evidence type="ECO:0000313" key="2">
    <source>
        <dbReference type="EMBL" id="BAQ18286.1"/>
    </source>
</evidence>
<gene>
    <name evidence="2" type="ORF">GL4_2853</name>
</gene>
<dbReference type="Proteomes" id="UP000031643">
    <property type="component" value="Chromosome"/>
</dbReference>
<evidence type="ECO:0000313" key="3">
    <source>
        <dbReference type="Proteomes" id="UP000031643"/>
    </source>
</evidence>
<evidence type="ECO:0000256" key="1">
    <source>
        <dbReference type="SAM" id="Phobius"/>
    </source>
</evidence>
<accession>A0A0A8K666</accession>
<sequence length="95" mass="10278">MDWVTSIILALGVVSVASIMAWTFVPKGWRTIAANVFAGGLVVVSPYVGELLQYLVGVPWASVYDKKTAFALTLAIGAMNALWRKYTNTPMGRKG</sequence>
<reference evidence="2 3" key="1">
    <citation type="submission" date="2014-09" db="EMBL/GenBank/DDBJ databases">
        <title>Genome sequencing of Methyloceanibacter caenitepidi Gela4.</title>
        <authorList>
            <person name="Takeuchi M."/>
            <person name="Susumu S."/>
            <person name="Kamagata Y."/>
            <person name="Oshima K."/>
            <person name="Hattori M."/>
            <person name="Iwasaki W."/>
        </authorList>
    </citation>
    <scope>NUCLEOTIDE SEQUENCE [LARGE SCALE GENOMIC DNA]</scope>
    <source>
        <strain evidence="2 3">Gela4</strain>
    </source>
</reference>
<dbReference type="AlphaFoldDB" id="A0A0A8K666"/>
<keyword evidence="1" id="KW-0812">Transmembrane</keyword>
<keyword evidence="3" id="KW-1185">Reference proteome</keyword>